<keyword evidence="7 10" id="KW-0067">ATP-binding</keyword>
<accession>A0AA52HAT8</accession>
<dbReference type="NCBIfam" id="TIGR01499">
    <property type="entry name" value="folC"/>
    <property type="match status" value="1"/>
</dbReference>
<feature type="domain" description="Mur ligase central" evidence="11">
    <location>
        <begin position="53"/>
        <end position="272"/>
    </location>
</feature>
<dbReference type="Gene3D" id="3.40.1190.10">
    <property type="entry name" value="Mur-like, catalytic domain"/>
    <property type="match status" value="1"/>
</dbReference>
<dbReference type="SUPFAM" id="SSF53623">
    <property type="entry name" value="MurD-like peptide ligases, catalytic domain"/>
    <property type="match status" value="1"/>
</dbReference>
<dbReference type="GO" id="GO:0005524">
    <property type="term" value="F:ATP binding"/>
    <property type="evidence" value="ECO:0007669"/>
    <property type="project" value="UniProtKB-KW"/>
</dbReference>
<comment type="similarity">
    <text evidence="2 10">Belongs to the folylpolyglutamate synthase family.</text>
</comment>
<dbReference type="EMBL" id="CP123872">
    <property type="protein sequence ID" value="WND03937.1"/>
    <property type="molecule type" value="Genomic_DNA"/>
</dbReference>
<evidence type="ECO:0000256" key="5">
    <source>
        <dbReference type="ARBA" id="ARBA00022723"/>
    </source>
</evidence>
<dbReference type="GO" id="GO:0046872">
    <property type="term" value="F:metal ion binding"/>
    <property type="evidence" value="ECO:0007669"/>
    <property type="project" value="UniProtKB-KW"/>
</dbReference>
<dbReference type="GO" id="GO:0004326">
    <property type="term" value="F:tetrahydrofolylpolyglutamate synthase activity"/>
    <property type="evidence" value="ECO:0007669"/>
    <property type="project" value="UniProtKB-EC"/>
</dbReference>
<comment type="cofactor">
    <cofactor evidence="1">
        <name>Mg(2+)</name>
        <dbReference type="ChEBI" id="CHEBI:18420"/>
    </cofactor>
</comment>
<dbReference type="InterPro" id="IPR036615">
    <property type="entry name" value="Mur_ligase_C_dom_sf"/>
</dbReference>
<evidence type="ECO:0000256" key="4">
    <source>
        <dbReference type="ARBA" id="ARBA00022598"/>
    </source>
</evidence>
<evidence type="ECO:0000313" key="13">
    <source>
        <dbReference type="Proteomes" id="UP001268683"/>
    </source>
</evidence>
<dbReference type="InterPro" id="IPR036565">
    <property type="entry name" value="Mur-like_cat_sf"/>
</dbReference>
<dbReference type="PIRSF" id="PIRSF001563">
    <property type="entry name" value="Folylpolyglu_synth"/>
    <property type="match status" value="1"/>
</dbReference>
<reference evidence="12" key="1">
    <citation type="submission" date="2023-04" db="EMBL/GenBank/DDBJ databases">
        <title>Complete genome sequence of Temperatibacter marinus.</title>
        <authorList>
            <person name="Rong J.-C."/>
            <person name="Yi M.-L."/>
            <person name="Zhao Q."/>
        </authorList>
    </citation>
    <scope>NUCLEOTIDE SEQUENCE</scope>
    <source>
        <strain evidence="12">NBRC 110045</strain>
    </source>
</reference>
<protein>
    <recommendedName>
        <fullName evidence="3">tetrahydrofolate synthase</fullName>
        <ecNumber evidence="3">6.3.2.17</ecNumber>
    </recommendedName>
</protein>
<evidence type="ECO:0000256" key="10">
    <source>
        <dbReference type="PIRNR" id="PIRNR001563"/>
    </source>
</evidence>
<evidence type="ECO:0000256" key="2">
    <source>
        <dbReference type="ARBA" id="ARBA00008276"/>
    </source>
</evidence>
<keyword evidence="5" id="KW-0479">Metal-binding</keyword>
<dbReference type="KEGG" id="tmk:QGN29_06065"/>
<dbReference type="PANTHER" id="PTHR11136">
    <property type="entry name" value="FOLYLPOLYGLUTAMATE SYNTHASE-RELATED"/>
    <property type="match status" value="1"/>
</dbReference>
<keyword evidence="8" id="KW-0460">Magnesium</keyword>
<sequence>MNEIDQKCAASDAILTRLMSLHPKVIDLSLGRLMTLLKKLGNPQNSLPPVIHIAGTNGKGSTTATFRAIAEAAGHRVHAYTSPHLVRFHERIRLAGQLISETYLSEILQEVEEKNAGDSITYFEVTTAAALLAFSRTPADFCILEVGLGGRLDATNVIPKPALTCITPVSMDHEQFLGHTLEAIAKEKAGIIKEDTPLIVGPQQGPALQAIAREADIKNAPTSLWNKHYEAVIHSETGDLIYEDAKGKLVLPQSTLHGRHQIMNAAMAIAIARTQKALSIPESAIKAGLGWVRWPARLQEIEDSLLNDLLPDEHALWLDGGHNPAAAVVIKKFIHDELGEDLGERPVFLILGMMGTKDATGYLKNLTGTVNQVIAVDIPGEENAAAPAFLAAAATDVGIHGTMATSVTKAIEAIAEQTKTGPAPFILLGGSLYLAGSILREIGYLPD</sequence>
<proteinExistence type="inferred from homology"/>
<evidence type="ECO:0000256" key="8">
    <source>
        <dbReference type="ARBA" id="ARBA00022842"/>
    </source>
</evidence>
<dbReference type="PROSITE" id="PS01012">
    <property type="entry name" value="FOLYLPOLYGLU_SYNT_2"/>
    <property type="match status" value="1"/>
</dbReference>
<keyword evidence="13" id="KW-1185">Reference proteome</keyword>
<organism evidence="12 13">
    <name type="scientific">Temperatibacter marinus</name>
    <dbReference type="NCBI Taxonomy" id="1456591"/>
    <lineage>
        <taxon>Bacteria</taxon>
        <taxon>Pseudomonadati</taxon>
        <taxon>Pseudomonadota</taxon>
        <taxon>Alphaproteobacteria</taxon>
        <taxon>Kordiimonadales</taxon>
        <taxon>Temperatibacteraceae</taxon>
        <taxon>Temperatibacter</taxon>
    </lineage>
</organism>
<dbReference type="Proteomes" id="UP001268683">
    <property type="component" value="Chromosome"/>
</dbReference>
<dbReference type="FunFam" id="3.40.1190.10:FF:000011">
    <property type="entry name" value="Folylpolyglutamate synthase/dihydrofolate synthase"/>
    <property type="match status" value="1"/>
</dbReference>
<dbReference type="GO" id="GO:0008841">
    <property type="term" value="F:dihydrofolate synthase activity"/>
    <property type="evidence" value="ECO:0007669"/>
    <property type="project" value="TreeGrafter"/>
</dbReference>
<keyword evidence="4 10" id="KW-0436">Ligase</keyword>
<comment type="catalytic activity">
    <reaction evidence="9">
        <text>(6S)-5,6,7,8-tetrahydrofolyl-(gamma-L-Glu)(n) + L-glutamate + ATP = (6S)-5,6,7,8-tetrahydrofolyl-(gamma-L-Glu)(n+1) + ADP + phosphate + H(+)</text>
        <dbReference type="Rhea" id="RHEA:10580"/>
        <dbReference type="Rhea" id="RHEA-COMP:14738"/>
        <dbReference type="Rhea" id="RHEA-COMP:14740"/>
        <dbReference type="ChEBI" id="CHEBI:15378"/>
        <dbReference type="ChEBI" id="CHEBI:29985"/>
        <dbReference type="ChEBI" id="CHEBI:30616"/>
        <dbReference type="ChEBI" id="CHEBI:43474"/>
        <dbReference type="ChEBI" id="CHEBI:141005"/>
        <dbReference type="ChEBI" id="CHEBI:456216"/>
        <dbReference type="EC" id="6.3.2.17"/>
    </reaction>
</comment>
<dbReference type="EC" id="6.3.2.17" evidence="3"/>
<dbReference type="SUPFAM" id="SSF53244">
    <property type="entry name" value="MurD-like peptide ligases, peptide-binding domain"/>
    <property type="match status" value="1"/>
</dbReference>
<dbReference type="Pfam" id="PF08245">
    <property type="entry name" value="Mur_ligase_M"/>
    <property type="match status" value="1"/>
</dbReference>
<dbReference type="GO" id="GO:0005737">
    <property type="term" value="C:cytoplasm"/>
    <property type="evidence" value="ECO:0007669"/>
    <property type="project" value="TreeGrafter"/>
</dbReference>
<dbReference type="AlphaFoldDB" id="A0AA52HAT8"/>
<dbReference type="InterPro" id="IPR013221">
    <property type="entry name" value="Mur_ligase_cen"/>
</dbReference>
<evidence type="ECO:0000256" key="9">
    <source>
        <dbReference type="ARBA" id="ARBA00047493"/>
    </source>
</evidence>
<evidence type="ECO:0000256" key="3">
    <source>
        <dbReference type="ARBA" id="ARBA00013025"/>
    </source>
</evidence>
<dbReference type="RefSeq" id="WP_310799802.1">
    <property type="nucleotide sequence ID" value="NZ_CP123872.1"/>
</dbReference>
<dbReference type="InterPro" id="IPR018109">
    <property type="entry name" value="Folylpolyglutamate_synth_CS"/>
</dbReference>
<gene>
    <name evidence="12" type="ORF">QGN29_06065</name>
</gene>
<evidence type="ECO:0000259" key="11">
    <source>
        <dbReference type="Pfam" id="PF08245"/>
    </source>
</evidence>
<name>A0AA52HAT8_9PROT</name>
<keyword evidence="6 10" id="KW-0547">Nucleotide-binding</keyword>
<evidence type="ECO:0000256" key="7">
    <source>
        <dbReference type="ARBA" id="ARBA00022840"/>
    </source>
</evidence>
<dbReference type="Gene3D" id="3.90.190.20">
    <property type="entry name" value="Mur ligase, C-terminal domain"/>
    <property type="match status" value="1"/>
</dbReference>
<evidence type="ECO:0000313" key="12">
    <source>
        <dbReference type="EMBL" id="WND03937.1"/>
    </source>
</evidence>
<evidence type="ECO:0000256" key="6">
    <source>
        <dbReference type="ARBA" id="ARBA00022741"/>
    </source>
</evidence>
<dbReference type="InterPro" id="IPR001645">
    <property type="entry name" value="Folylpolyglutamate_synth"/>
</dbReference>
<dbReference type="PANTHER" id="PTHR11136:SF0">
    <property type="entry name" value="DIHYDROFOLATE SYNTHETASE-RELATED"/>
    <property type="match status" value="1"/>
</dbReference>
<evidence type="ECO:0000256" key="1">
    <source>
        <dbReference type="ARBA" id="ARBA00001946"/>
    </source>
</evidence>